<keyword evidence="6 7" id="KW-0472">Membrane</keyword>
<dbReference type="InterPro" id="IPR011701">
    <property type="entry name" value="MFS"/>
</dbReference>
<keyword evidence="10" id="KW-1185">Reference proteome</keyword>
<evidence type="ECO:0000256" key="5">
    <source>
        <dbReference type="ARBA" id="ARBA00022989"/>
    </source>
</evidence>
<evidence type="ECO:0000256" key="1">
    <source>
        <dbReference type="ARBA" id="ARBA00004651"/>
    </source>
</evidence>
<accession>A0A919SD09</accession>
<sequence>MAEPQISPAETAATSANAVRPRRAVTSALTTTIACSVPVFLVGGLAVQIREELGFSPAGLGLAVSAYFGASALASVPAGALVERYGSTTIARTGVGLAAASLLTIAVAARSLWSLIAILALGAGANAMGQLASNTSLSRHVPVRRQGLSFGVKQAAIPVSSMLAGAAVPVVALTLGWRWAFVFAAAGALGALWLVPVERDDGRAAKRAGGERATGALIVIGLGATLAAGSANALGTFLVDSAVAHGVTPAAAGLALTLGSAVGIAARIVGGWLADRMPDRQISVIAGMLTVGAAGLAMLAMLNTATLIAGVVLGFGLGWAWPGLMNFAVVRLHPQAPAAATSITQTGVYAGGCVGPLGLGALAAAAGYPTMWTVAGIAMLFAAAAMVLGSRLLRRHANRAQIA</sequence>
<feature type="transmembrane region" description="Helical" evidence="7">
    <location>
        <begin position="307"/>
        <end position="327"/>
    </location>
</feature>
<dbReference type="InterPro" id="IPR036259">
    <property type="entry name" value="MFS_trans_sf"/>
</dbReference>
<dbReference type="Gene3D" id="1.20.1250.20">
    <property type="entry name" value="MFS general substrate transporter like domains"/>
    <property type="match status" value="2"/>
</dbReference>
<organism evidence="9 10">
    <name type="scientific">Actinoplanes auranticolor</name>
    <dbReference type="NCBI Taxonomy" id="47988"/>
    <lineage>
        <taxon>Bacteria</taxon>
        <taxon>Bacillati</taxon>
        <taxon>Actinomycetota</taxon>
        <taxon>Actinomycetes</taxon>
        <taxon>Micromonosporales</taxon>
        <taxon>Micromonosporaceae</taxon>
        <taxon>Actinoplanes</taxon>
    </lineage>
</organism>
<feature type="domain" description="Major facilitator superfamily (MFS) profile" evidence="8">
    <location>
        <begin position="24"/>
        <end position="393"/>
    </location>
</feature>
<feature type="transmembrane region" description="Helical" evidence="7">
    <location>
        <begin position="348"/>
        <end position="368"/>
    </location>
</feature>
<feature type="transmembrane region" description="Helical" evidence="7">
    <location>
        <begin position="250"/>
        <end position="270"/>
    </location>
</feature>
<name>A0A919SD09_9ACTN</name>
<feature type="transmembrane region" description="Helical" evidence="7">
    <location>
        <begin position="24"/>
        <end position="47"/>
    </location>
</feature>
<dbReference type="AlphaFoldDB" id="A0A919SD09"/>
<gene>
    <name evidence="9" type="ORF">Aau02nite_36640</name>
</gene>
<feature type="transmembrane region" description="Helical" evidence="7">
    <location>
        <begin position="216"/>
        <end position="238"/>
    </location>
</feature>
<comment type="caution">
    <text evidence="9">The sequence shown here is derived from an EMBL/GenBank/DDBJ whole genome shotgun (WGS) entry which is preliminary data.</text>
</comment>
<evidence type="ECO:0000259" key="8">
    <source>
        <dbReference type="PROSITE" id="PS50850"/>
    </source>
</evidence>
<reference evidence="9" key="1">
    <citation type="submission" date="2021-03" db="EMBL/GenBank/DDBJ databases">
        <title>Whole genome shotgun sequence of Actinoplanes auranticolor NBRC 12245.</title>
        <authorList>
            <person name="Komaki H."/>
            <person name="Tamura T."/>
        </authorList>
    </citation>
    <scope>NUCLEOTIDE SEQUENCE</scope>
    <source>
        <strain evidence="9">NBRC 12245</strain>
    </source>
</reference>
<protein>
    <recommendedName>
        <fullName evidence="8">Major facilitator superfamily (MFS) profile domain-containing protein</fullName>
    </recommendedName>
</protein>
<feature type="transmembrane region" description="Helical" evidence="7">
    <location>
        <begin position="59"/>
        <end position="82"/>
    </location>
</feature>
<dbReference type="PANTHER" id="PTHR23517:SF3">
    <property type="entry name" value="INTEGRAL MEMBRANE TRANSPORT PROTEIN"/>
    <property type="match status" value="1"/>
</dbReference>
<dbReference type="GO" id="GO:0022857">
    <property type="term" value="F:transmembrane transporter activity"/>
    <property type="evidence" value="ECO:0007669"/>
    <property type="project" value="InterPro"/>
</dbReference>
<dbReference type="PROSITE" id="PS50850">
    <property type="entry name" value="MFS"/>
    <property type="match status" value="1"/>
</dbReference>
<evidence type="ECO:0000256" key="7">
    <source>
        <dbReference type="SAM" id="Phobius"/>
    </source>
</evidence>
<evidence type="ECO:0000313" key="10">
    <source>
        <dbReference type="Proteomes" id="UP000681340"/>
    </source>
</evidence>
<evidence type="ECO:0000313" key="9">
    <source>
        <dbReference type="EMBL" id="GIM69546.1"/>
    </source>
</evidence>
<keyword evidence="3" id="KW-1003">Cell membrane</keyword>
<dbReference type="Pfam" id="PF07690">
    <property type="entry name" value="MFS_1"/>
    <property type="match status" value="2"/>
</dbReference>
<feature type="transmembrane region" description="Helical" evidence="7">
    <location>
        <begin position="374"/>
        <end position="393"/>
    </location>
</feature>
<dbReference type="SUPFAM" id="SSF103473">
    <property type="entry name" value="MFS general substrate transporter"/>
    <property type="match status" value="1"/>
</dbReference>
<evidence type="ECO:0000256" key="4">
    <source>
        <dbReference type="ARBA" id="ARBA00022692"/>
    </source>
</evidence>
<dbReference type="InterPro" id="IPR020846">
    <property type="entry name" value="MFS_dom"/>
</dbReference>
<proteinExistence type="predicted"/>
<evidence type="ECO:0000256" key="3">
    <source>
        <dbReference type="ARBA" id="ARBA00022475"/>
    </source>
</evidence>
<dbReference type="GO" id="GO:0005886">
    <property type="term" value="C:plasma membrane"/>
    <property type="evidence" value="ECO:0007669"/>
    <property type="project" value="UniProtKB-SubCell"/>
</dbReference>
<keyword evidence="4 7" id="KW-0812">Transmembrane</keyword>
<dbReference type="RefSeq" id="WP_212989639.1">
    <property type="nucleotide sequence ID" value="NZ_BAABEA010000021.1"/>
</dbReference>
<dbReference type="PANTHER" id="PTHR23517">
    <property type="entry name" value="RESISTANCE PROTEIN MDTM, PUTATIVE-RELATED-RELATED"/>
    <property type="match status" value="1"/>
</dbReference>
<evidence type="ECO:0000256" key="6">
    <source>
        <dbReference type="ARBA" id="ARBA00023136"/>
    </source>
</evidence>
<feature type="transmembrane region" description="Helical" evidence="7">
    <location>
        <begin position="179"/>
        <end position="195"/>
    </location>
</feature>
<evidence type="ECO:0000256" key="2">
    <source>
        <dbReference type="ARBA" id="ARBA00022448"/>
    </source>
</evidence>
<keyword evidence="2" id="KW-0813">Transport</keyword>
<dbReference type="EMBL" id="BOQL01000027">
    <property type="protein sequence ID" value="GIM69546.1"/>
    <property type="molecule type" value="Genomic_DNA"/>
</dbReference>
<feature type="transmembrane region" description="Helical" evidence="7">
    <location>
        <begin position="282"/>
        <end position="301"/>
    </location>
</feature>
<feature type="transmembrane region" description="Helical" evidence="7">
    <location>
        <begin position="89"/>
        <end position="109"/>
    </location>
</feature>
<keyword evidence="5 7" id="KW-1133">Transmembrane helix</keyword>
<dbReference type="InterPro" id="IPR050171">
    <property type="entry name" value="MFS_Transporters"/>
</dbReference>
<dbReference type="Proteomes" id="UP000681340">
    <property type="component" value="Unassembled WGS sequence"/>
</dbReference>
<comment type="subcellular location">
    <subcellularLocation>
        <location evidence="1">Cell membrane</location>
        <topology evidence="1">Multi-pass membrane protein</topology>
    </subcellularLocation>
</comment>